<keyword evidence="14 18" id="KW-0830">Ubiquinone</keyword>
<evidence type="ECO:0000256" key="16">
    <source>
        <dbReference type="ARBA" id="ARBA00023136"/>
    </source>
</evidence>
<dbReference type="PANTHER" id="PTHR46552">
    <property type="entry name" value="NADH-UBIQUINONE OXIDOREDUCTASE CHAIN 2"/>
    <property type="match status" value="1"/>
</dbReference>
<feature type="transmembrane region" description="Helical" evidence="18">
    <location>
        <begin position="164"/>
        <end position="181"/>
    </location>
</feature>
<feature type="transmembrane region" description="Helical" evidence="18">
    <location>
        <begin position="141"/>
        <end position="158"/>
    </location>
</feature>
<dbReference type="CTD" id="4536"/>
<evidence type="ECO:0000256" key="11">
    <source>
        <dbReference type="ARBA" id="ARBA00022982"/>
    </source>
</evidence>
<evidence type="ECO:0000256" key="9">
    <source>
        <dbReference type="ARBA" id="ARBA00022792"/>
    </source>
</evidence>
<keyword evidence="12 18" id="KW-1133">Transmembrane helix</keyword>
<feature type="transmembrane region" description="Helical" evidence="18">
    <location>
        <begin position="21"/>
        <end position="40"/>
    </location>
</feature>
<dbReference type="InterPro" id="IPR001750">
    <property type="entry name" value="ND/Mrp_TM"/>
</dbReference>
<dbReference type="InterPro" id="IPR050175">
    <property type="entry name" value="Complex_I_Subunit_2"/>
</dbReference>
<keyword evidence="6" id="KW-0813">Transport</keyword>
<feature type="transmembrane region" description="Helical" evidence="18">
    <location>
        <begin position="76"/>
        <end position="101"/>
    </location>
</feature>
<evidence type="ECO:0000256" key="12">
    <source>
        <dbReference type="ARBA" id="ARBA00022989"/>
    </source>
</evidence>
<evidence type="ECO:0000256" key="7">
    <source>
        <dbReference type="ARBA" id="ARBA00022660"/>
    </source>
</evidence>
<comment type="subcellular location">
    <subcellularLocation>
        <location evidence="2 18">Mitochondrion inner membrane</location>
        <topology evidence="2 18">Multi-pass membrane protein</topology>
    </subcellularLocation>
</comment>
<feature type="domain" description="NADH:quinone oxidoreductase/Mrp antiporter transmembrane" evidence="19">
    <location>
        <begin position="42"/>
        <end position="296"/>
    </location>
</feature>
<sequence length="355" mass="42017">MNLYIYTMTKIIVINKNFNKNFLMKILFIIMLILSTLITINSSSWFNAWMGMEMNLMFFLPLMINKFKKMKISNSMMIYFIIQAGTSSMMFMLIILMKMMFFNKMMMLMNIIQMSLLMKLGASPFHWWMPKIIKNLNWMNCFILLTWQKIAPMFLLLINNNSMIIYISAMLSVILGAILGINQTMIKLLITYSSINHLGWMLMSLMINMKILLLYFFIYSMINLKICILMNNQKSLYINQLFNSNQNFINKIIMISSFLSLAGIPPLLGFLPKMIMLISMIKNNLFIETMIFIFMSMTSLSFYINPIISMFILLKINHKWNMKNFYIINYNLSILFMNMLIMLIICIPLIYNLLY</sequence>
<keyword evidence="13 18" id="KW-0520">NAD</keyword>
<dbReference type="PRINTS" id="PR01436">
    <property type="entry name" value="NADHDHGNASE2"/>
</dbReference>
<evidence type="ECO:0000256" key="17">
    <source>
        <dbReference type="ARBA" id="ARBA00049551"/>
    </source>
</evidence>
<evidence type="ECO:0000256" key="13">
    <source>
        <dbReference type="ARBA" id="ARBA00023027"/>
    </source>
</evidence>
<feature type="transmembrane region" description="Helical" evidence="18">
    <location>
        <begin position="188"/>
        <end position="207"/>
    </location>
</feature>
<keyword evidence="9 18" id="KW-0999">Mitochondrion inner membrane</keyword>
<protein>
    <recommendedName>
        <fullName evidence="5 18">NADH-ubiquinone oxidoreductase chain 2</fullName>
        <ecNumber evidence="4 18">7.1.1.2</ecNumber>
    </recommendedName>
</protein>
<evidence type="ECO:0000256" key="15">
    <source>
        <dbReference type="ARBA" id="ARBA00023128"/>
    </source>
</evidence>
<keyword evidence="15 18" id="KW-0496">Mitochondrion</keyword>
<evidence type="ECO:0000256" key="14">
    <source>
        <dbReference type="ARBA" id="ARBA00023075"/>
    </source>
</evidence>
<keyword evidence="16 18" id="KW-0472">Membrane</keyword>
<dbReference type="GO" id="GO:0008137">
    <property type="term" value="F:NADH dehydrogenase (ubiquinone) activity"/>
    <property type="evidence" value="ECO:0007669"/>
    <property type="project" value="UniProtKB-EC"/>
</dbReference>
<evidence type="ECO:0000313" key="20">
    <source>
        <dbReference type="EMBL" id="QWM93824.1"/>
    </source>
</evidence>
<feature type="transmembrane region" description="Helical" evidence="18">
    <location>
        <begin position="46"/>
        <end position="64"/>
    </location>
</feature>
<comment type="function">
    <text evidence="1">Core subunit of the mitochondrial membrane respiratory chain NADH dehydrogenase (Complex I) that is believed to belong to the minimal assembly required for catalysis. Complex I functions in the transfer of electrons from NADH to the respiratory chain. The immediate electron acceptor for the enzyme is believed to be ubiquinone.</text>
</comment>
<dbReference type="Pfam" id="PF00361">
    <property type="entry name" value="Proton_antipo_M"/>
    <property type="match status" value="1"/>
</dbReference>
<evidence type="ECO:0000256" key="3">
    <source>
        <dbReference type="ARBA" id="ARBA00007012"/>
    </source>
</evidence>
<dbReference type="GO" id="GO:0006120">
    <property type="term" value="P:mitochondrial electron transport, NADH to ubiquinone"/>
    <property type="evidence" value="ECO:0007669"/>
    <property type="project" value="InterPro"/>
</dbReference>
<feature type="transmembrane region" description="Helical" evidence="18">
    <location>
        <begin position="326"/>
        <end position="351"/>
    </location>
</feature>
<comment type="similarity">
    <text evidence="3 18">Belongs to the complex I subunit 2 family.</text>
</comment>
<evidence type="ECO:0000256" key="5">
    <source>
        <dbReference type="ARBA" id="ARBA00021008"/>
    </source>
</evidence>
<dbReference type="GeneID" id="67124165"/>
<reference evidence="20" key="1">
    <citation type="journal article" date="2021" name="Insects">
        <title>Mitochondrial Phylogenomics of Tenthredinidae (Hymenoptera: Tenthredinoidea) Supports the Monophyly of Megabelesesinae as a Subfamily.</title>
        <authorList>
            <person name="Niu G."/>
            <person name="Jiang S."/>
            <person name="Dogan O."/>
            <person name="Korkmaz E.M."/>
            <person name="Budak M."/>
            <person name="Wu D."/>
            <person name="Wei M."/>
        </authorList>
    </citation>
    <scope>NUCLEOTIDE SEQUENCE</scope>
</reference>
<feature type="transmembrane region" description="Helical" evidence="18">
    <location>
        <begin position="252"/>
        <end position="271"/>
    </location>
</feature>
<feature type="transmembrane region" description="Helical" evidence="18">
    <location>
        <begin position="107"/>
        <end position="129"/>
    </location>
</feature>
<dbReference type="AlphaFoldDB" id="A0A8F1B891"/>
<keyword evidence="8 18" id="KW-0812">Transmembrane</keyword>
<evidence type="ECO:0000256" key="1">
    <source>
        <dbReference type="ARBA" id="ARBA00003257"/>
    </source>
</evidence>
<evidence type="ECO:0000256" key="4">
    <source>
        <dbReference type="ARBA" id="ARBA00012944"/>
    </source>
</evidence>
<organism evidence="20">
    <name type="scientific">Megabeleses magnoliae</name>
    <dbReference type="NCBI Taxonomy" id="2662717"/>
    <lineage>
        <taxon>Eukaryota</taxon>
        <taxon>Metazoa</taxon>
        <taxon>Ecdysozoa</taxon>
        <taxon>Arthropoda</taxon>
        <taxon>Hexapoda</taxon>
        <taxon>Insecta</taxon>
        <taxon>Pterygota</taxon>
        <taxon>Neoptera</taxon>
        <taxon>Endopterygota</taxon>
        <taxon>Hymenoptera</taxon>
        <taxon>Tenthredinoidea</taxon>
        <taxon>Tenthredinidae</taxon>
        <taxon>Allantinae</taxon>
        <taxon>Megabeleses</taxon>
    </lineage>
</organism>
<gene>
    <name evidence="20" type="primary">ND2</name>
</gene>
<feature type="transmembrane region" description="Helical" evidence="18">
    <location>
        <begin position="291"/>
        <end position="314"/>
    </location>
</feature>
<evidence type="ECO:0000256" key="18">
    <source>
        <dbReference type="RuleBase" id="RU003403"/>
    </source>
</evidence>
<dbReference type="PANTHER" id="PTHR46552:SF1">
    <property type="entry name" value="NADH-UBIQUINONE OXIDOREDUCTASE CHAIN 2"/>
    <property type="match status" value="1"/>
</dbReference>
<evidence type="ECO:0000256" key="10">
    <source>
        <dbReference type="ARBA" id="ARBA00022967"/>
    </source>
</evidence>
<keyword evidence="11 18" id="KW-0249">Electron transport</keyword>
<evidence type="ECO:0000256" key="8">
    <source>
        <dbReference type="ARBA" id="ARBA00022692"/>
    </source>
</evidence>
<evidence type="ECO:0000256" key="6">
    <source>
        <dbReference type="ARBA" id="ARBA00022448"/>
    </source>
</evidence>
<comment type="catalytic activity">
    <reaction evidence="17 18">
        <text>a ubiquinone + NADH + 5 H(+)(in) = a ubiquinol + NAD(+) + 4 H(+)(out)</text>
        <dbReference type="Rhea" id="RHEA:29091"/>
        <dbReference type="Rhea" id="RHEA-COMP:9565"/>
        <dbReference type="Rhea" id="RHEA-COMP:9566"/>
        <dbReference type="ChEBI" id="CHEBI:15378"/>
        <dbReference type="ChEBI" id="CHEBI:16389"/>
        <dbReference type="ChEBI" id="CHEBI:17976"/>
        <dbReference type="ChEBI" id="CHEBI:57540"/>
        <dbReference type="ChEBI" id="CHEBI:57945"/>
        <dbReference type="EC" id="7.1.1.2"/>
    </reaction>
</comment>
<dbReference type="RefSeq" id="YP_010134334.1">
    <property type="nucleotide sequence ID" value="NC_056796.1"/>
</dbReference>
<dbReference type="EMBL" id="MW255940">
    <property type="protein sequence ID" value="QWM93824.1"/>
    <property type="molecule type" value="Genomic_DNA"/>
</dbReference>
<dbReference type="GO" id="GO:0005743">
    <property type="term" value="C:mitochondrial inner membrane"/>
    <property type="evidence" value="ECO:0007669"/>
    <property type="project" value="UniProtKB-SubCell"/>
</dbReference>
<name>A0A8F1B891_9HYME</name>
<evidence type="ECO:0000259" key="19">
    <source>
        <dbReference type="Pfam" id="PF00361"/>
    </source>
</evidence>
<dbReference type="EC" id="7.1.1.2" evidence="4 18"/>
<accession>A0A8F1B891</accession>
<keyword evidence="7 18" id="KW-0679">Respiratory chain</keyword>
<feature type="transmembrane region" description="Helical" evidence="18">
    <location>
        <begin position="213"/>
        <end position="231"/>
    </location>
</feature>
<keyword evidence="10 18" id="KW-1278">Translocase</keyword>
<proteinExistence type="inferred from homology"/>
<geneLocation type="mitochondrion" evidence="20"/>
<comment type="function">
    <text evidence="18">Core subunit of the mitochondrial membrane respiratory chain NADH dehydrogenase (Complex I) which catalyzes electron transfer from NADH through the respiratory chain, using ubiquinone as an electron acceptor. Essential for the catalytic activity and assembly of complex I.</text>
</comment>
<dbReference type="InterPro" id="IPR003917">
    <property type="entry name" value="NADH_UbQ_OxRdtase_chain2"/>
</dbReference>
<evidence type="ECO:0000256" key="2">
    <source>
        <dbReference type="ARBA" id="ARBA00004448"/>
    </source>
</evidence>